<feature type="transmembrane region" description="Helical" evidence="7">
    <location>
        <begin position="439"/>
        <end position="456"/>
    </location>
</feature>
<feature type="transmembrane region" description="Helical" evidence="7">
    <location>
        <begin position="130"/>
        <end position="156"/>
    </location>
</feature>
<dbReference type="Proteomes" id="UP000095009">
    <property type="component" value="Unassembled WGS sequence"/>
</dbReference>
<comment type="similarity">
    <text evidence="2">Belongs to the membrane-bound acyltransferase family.</text>
</comment>
<keyword evidence="4 7" id="KW-1133">Transmembrane helix</keyword>
<dbReference type="PANTHER" id="PTHR13285">
    <property type="entry name" value="ACYLTRANSFERASE"/>
    <property type="match status" value="1"/>
</dbReference>
<comment type="subcellular location">
    <subcellularLocation>
        <location evidence="1">Membrane</location>
        <topology evidence="1">Multi-pass membrane protein</topology>
    </subcellularLocation>
</comment>
<feature type="transmembrane region" description="Helical" evidence="7">
    <location>
        <begin position="358"/>
        <end position="378"/>
    </location>
</feature>
<feature type="transmembrane region" description="Helical" evidence="7">
    <location>
        <begin position="40"/>
        <end position="59"/>
    </location>
</feature>
<dbReference type="OrthoDB" id="420606at2759"/>
<dbReference type="PANTHER" id="PTHR13285:SF18">
    <property type="entry name" value="PROTEIN-CYSTEINE N-PALMITOYLTRANSFERASE RASP"/>
    <property type="match status" value="1"/>
</dbReference>
<evidence type="ECO:0000256" key="6">
    <source>
        <dbReference type="SAM" id="MobiDB-lite"/>
    </source>
</evidence>
<feature type="transmembrane region" description="Helical" evidence="7">
    <location>
        <begin position="502"/>
        <end position="527"/>
    </location>
</feature>
<feature type="transmembrane region" description="Helical" evidence="7">
    <location>
        <begin position="324"/>
        <end position="346"/>
    </location>
</feature>
<dbReference type="Pfam" id="PF03062">
    <property type="entry name" value="MBOAT"/>
    <property type="match status" value="1"/>
</dbReference>
<evidence type="ECO:0000256" key="1">
    <source>
        <dbReference type="ARBA" id="ARBA00004141"/>
    </source>
</evidence>
<feature type="transmembrane region" description="Helical" evidence="7">
    <location>
        <begin position="539"/>
        <end position="558"/>
    </location>
</feature>
<dbReference type="AlphaFoldDB" id="A0A1E3PN17"/>
<accession>A0A1E3PN17</accession>
<feature type="compositionally biased region" description="Basic and acidic residues" evidence="6">
    <location>
        <begin position="250"/>
        <end position="267"/>
    </location>
</feature>
<protein>
    <submittedName>
        <fullName evidence="8">MBOAT-domain-containing protein</fullName>
    </submittedName>
</protein>
<keyword evidence="5 7" id="KW-0472">Membrane</keyword>
<evidence type="ECO:0000256" key="7">
    <source>
        <dbReference type="SAM" id="Phobius"/>
    </source>
</evidence>
<evidence type="ECO:0000256" key="5">
    <source>
        <dbReference type="ARBA" id="ARBA00023136"/>
    </source>
</evidence>
<evidence type="ECO:0000256" key="3">
    <source>
        <dbReference type="ARBA" id="ARBA00022692"/>
    </source>
</evidence>
<evidence type="ECO:0000256" key="2">
    <source>
        <dbReference type="ARBA" id="ARBA00010323"/>
    </source>
</evidence>
<dbReference type="InterPro" id="IPR051085">
    <property type="entry name" value="MB_O-acyltransferase"/>
</dbReference>
<name>A0A1E3PN17_9ASCO</name>
<reference evidence="8 9" key="1">
    <citation type="journal article" date="2016" name="Proc. Natl. Acad. Sci. U.S.A.">
        <title>Comparative genomics of biotechnologically important yeasts.</title>
        <authorList>
            <person name="Riley R."/>
            <person name="Haridas S."/>
            <person name="Wolfe K.H."/>
            <person name="Lopes M.R."/>
            <person name="Hittinger C.T."/>
            <person name="Goeker M."/>
            <person name="Salamov A.A."/>
            <person name="Wisecaver J.H."/>
            <person name="Long T.M."/>
            <person name="Calvey C.H."/>
            <person name="Aerts A.L."/>
            <person name="Barry K.W."/>
            <person name="Choi C."/>
            <person name="Clum A."/>
            <person name="Coughlan A.Y."/>
            <person name="Deshpande S."/>
            <person name="Douglass A.P."/>
            <person name="Hanson S.J."/>
            <person name="Klenk H.-P."/>
            <person name="LaButti K.M."/>
            <person name="Lapidus A."/>
            <person name="Lindquist E.A."/>
            <person name="Lipzen A.M."/>
            <person name="Meier-Kolthoff J.P."/>
            <person name="Ohm R.A."/>
            <person name="Otillar R.P."/>
            <person name="Pangilinan J.L."/>
            <person name="Peng Y."/>
            <person name="Rokas A."/>
            <person name="Rosa C.A."/>
            <person name="Scheuner C."/>
            <person name="Sibirny A.A."/>
            <person name="Slot J.C."/>
            <person name="Stielow J.B."/>
            <person name="Sun H."/>
            <person name="Kurtzman C.P."/>
            <person name="Blackwell M."/>
            <person name="Grigoriev I.V."/>
            <person name="Jeffries T.W."/>
        </authorList>
    </citation>
    <scope>NUCLEOTIDE SEQUENCE [LARGE SCALE GENOMIC DNA]</scope>
    <source>
        <strain evidence="8 9">DSM 6958</strain>
    </source>
</reference>
<dbReference type="InterPro" id="IPR004299">
    <property type="entry name" value="MBOAT_fam"/>
</dbReference>
<dbReference type="GO" id="GO:0016020">
    <property type="term" value="C:membrane"/>
    <property type="evidence" value="ECO:0007669"/>
    <property type="project" value="UniProtKB-SubCell"/>
</dbReference>
<feature type="region of interest" description="Disordered" evidence="6">
    <location>
        <begin position="242"/>
        <end position="267"/>
    </location>
</feature>
<dbReference type="STRING" id="857566.A0A1E3PN17"/>
<organism evidence="8 9">
    <name type="scientific">Nadsonia fulvescens var. elongata DSM 6958</name>
    <dbReference type="NCBI Taxonomy" id="857566"/>
    <lineage>
        <taxon>Eukaryota</taxon>
        <taxon>Fungi</taxon>
        <taxon>Dikarya</taxon>
        <taxon>Ascomycota</taxon>
        <taxon>Saccharomycotina</taxon>
        <taxon>Dipodascomycetes</taxon>
        <taxon>Dipodascales</taxon>
        <taxon>Dipodascales incertae sedis</taxon>
        <taxon>Nadsonia</taxon>
    </lineage>
</organism>
<feature type="transmembrane region" description="Helical" evidence="7">
    <location>
        <begin position="168"/>
        <end position="186"/>
    </location>
</feature>
<keyword evidence="3 7" id="KW-0812">Transmembrane</keyword>
<dbReference type="GO" id="GO:0005783">
    <property type="term" value="C:endoplasmic reticulum"/>
    <property type="evidence" value="ECO:0007669"/>
    <property type="project" value="TreeGrafter"/>
</dbReference>
<dbReference type="GO" id="GO:0006506">
    <property type="term" value="P:GPI anchor biosynthetic process"/>
    <property type="evidence" value="ECO:0007669"/>
    <property type="project" value="TreeGrafter"/>
</dbReference>
<feature type="transmembrane region" description="Helical" evidence="7">
    <location>
        <begin position="282"/>
        <end position="303"/>
    </location>
</feature>
<dbReference type="EMBL" id="KV454408">
    <property type="protein sequence ID" value="ODQ66332.1"/>
    <property type="molecule type" value="Genomic_DNA"/>
</dbReference>
<evidence type="ECO:0000256" key="4">
    <source>
        <dbReference type="ARBA" id="ARBA00022989"/>
    </source>
</evidence>
<feature type="transmembrane region" description="Helical" evidence="7">
    <location>
        <begin position="462"/>
        <end position="481"/>
    </location>
</feature>
<keyword evidence="9" id="KW-1185">Reference proteome</keyword>
<dbReference type="GO" id="GO:0008374">
    <property type="term" value="F:O-acyltransferase activity"/>
    <property type="evidence" value="ECO:0007669"/>
    <property type="project" value="TreeGrafter"/>
</dbReference>
<evidence type="ECO:0000313" key="8">
    <source>
        <dbReference type="EMBL" id="ODQ66332.1"/>
    </source>
</evidence>
<proteinExistence type="inferred from homology"/>
<sequence length="573" mass="66496">MDNLRLRDIFRLEALDTRLEPRPTAIKGPLSPPLWRTREFYIYGVIFLVTVPQMFMGSIRASGASSANYALFSDRLSDGFFGLKMDNTDPQYATFRGNLLALTGGMIAHTTLRRVFTRLGLTRQAVFNNLFALVFLFVLHGLSVFKIFLIVGINYAIAKHEWRSQYKWMPGLVGVTWIFNVTMLIANELAQGYRFGWISPTLAGLDQGIWGGMLRRWDVNFNFTMLRLVSFNLDYNESRQLQTEPASKSTPEEIKDKPNYESESESDRIKPLPVREYSLANLFSYSLYTPLYLAGPIITFNDFMRQSQRTRPLLSITPRRLTIYALRFLICLFTMEALIHCMYVNAVTTVRAWEGTSPFEISMVGYFSLNFIWLKLLLPWRFFRLWSLLDGIDPPENMIRCMSDNYSVMSFWRAWHRSFNKWVARYLYIPLGGNRNNRPIVNSLVVFMFVALWHDIQLRLLIWGWLIVLFILPQVIADKLFPASKWSKTPEDRQRYRHLCAAGAVVNIWLMMIANLVGFCVGLDGILDMLWRMVGTTEGVMFVVTASVALWVGVQVMFEWRQGERRRGIDLRC</sequence>
<gene>
    <name evidence="8" type="ORF">NADFUDRAFT_50247</name>
</gene>
<evidence type="ECO:0000313" key="9">
    <source>
        <dbReference type="Proteomes" id="UP000095009"/>
    </source>
</evidence>